<dbReference type="InterPro" id="IPR036291">
    <property type="entry name" value="NAD(P)-bd_dom_sf"/>
</dbReference>
<dbReference type="AlphaFoldDB" id="A0A9X2KT21"/>
<dbReference type="PANTHER" id="PTHR10491:SF4">
    <property type="entry name" value="METHIONINE ADENOSYLTRANSFERASE 2 SUBUNIT BETA"/>
    <property type="match status" value="1"/>
</dbReference>
<dbReference type="Gene3D" id="3.40.50.720">
    <property type="entry name" value="NAD(P)-binding Rossmann-like Domain"/>
    <property type="match status" value="1"/>
</dbReference>
<feature type="domain" description="RmlD-like substrate binding" evidence="7">
    <location>
        <begin position="1"/>
        <end position="279"/>
    </location>
</feature>
<keyword evidence="9" id="KW-1185">Reference proteome</keyword>
<keyword evidence="6" id="KW-0560">Oxidoreductase</keyword>
<evidence type="ECO:0000256" key="3">
    <source>
        <dbReference type="ARBA" id="ARBA00012929"/>
    </source>
</evidence>
<gene>
    <name evidence="8" type="ORF">M6D89_09045</name>
</gene>
<dbReference type="InterPro" id="IPR005913">
    <property type="entry name" value="dTDP_dehydrorham_reduct"/>
</dbReference>
<evidence type="ECO:0000256" key="2">
    <source>
        <dbReference type="ARBA" id="ARBA00010944"/>
    </source>
</evidence>
<dbReference type="GO" id="GO:0008831">
    <property type="term" value="F:dTDP-4-dehydrorhamnose reductase activity"/>
    <property type="evidence" value="ECO:0007669"/>
    <property type="project" value="UniProtKB-EC"/>
</dbReference>
<dbReference type="SUPFAM" id="SSF51735">
    <property type="entry name" value="NAD(P)-binding Rossmann-fold domains"/>
    <property type="match status" value="1"/>
</dbReference>
<evidence type="ECO:0000256" key="6">
    <source>
        <dbReference type="RuleBase" id="RU364082"/>
    </source>
</evidence>
<protein>
    <recommendedName>
        <fullName evidence="4 6">dTDP-4-dehydrorhamnose reductase</fullName>
        <ecNumber evidence="3 6">1.1.1.133</ecNumber>
    </recommendedName>
</protein>
<comment type="similarity">
    <text evidence="2 6">Belongs to the dTDP-4-dehydrorhamnose reductase family.</text>
</comment>
<comment type="function">
    <text evidence="6">Catalyzes the reduction of dTDP-6-deoxy-L-lyxo-4-hexulose to yield dTDP-L-rhamnose.</text>
</comment>
<dbReference type="RefSeq" id="WP_253967739.1">
    <property type="nucleotide sequence ID" value="NZ_JAMFTH010000002.1"/>
</dbReference>
<evidence type="ECO:0000256" key="4">
    <source>
        <dbReference type="ARBA" id="ARBA00017099"/>
    </source>
</evidence>
<dbReference type="Pfam" id="PF04321">
    <property type="entry name" value="RmlD_sub_bind"/>
    <property type="match status" value="1"/>
</dbReference>
<comment type="pathway">
    <text evidence="1 6">Carbohydrate biosynthesis; dTDP-L-rhamnose biosynthesis.</text>
</comment>
<dbReference type="EMBL" id="JAMFTH010000002">
    <property type="protein sequence ID" value="MCP8899441.1"/>
    <property type="molecule type" value="Genomic_DNA"/>
</dbReference>
<comment type="cofactor">
    <cofactor evidence="6">
        <name>Mg(2+)</name>
        <dbReference type="ChEBI" id="CHEBI:18420"/>
    </cofactor>
    <text evidence="6">Binds 1 Mg(2+) ion per monomer.</text>
</comment>
<reference evidence="8" key="2">
    <citation type="submission" date="2023-01" db="EMBL/GenBank/DDBJ databases">
        <title>Gilvimarinus xylanilyticus HB14 isolated from Caulerpa lentillifera aquaculture base in Hainan, China.</title>
        <authorList>
            <person name="Zhang Y.-J."/>
        </authorList>
    </citation>
    <scope>NUCLEOTIDE SEQUENCE</scope>
    <source>
        <strain evidence="8">HB14</strain>
    </source>
</reference>
<dbReference type="PANTHER" id="PTHR10491">
    <property type="entry name" value="DTDP-4-DEHYDRORHAMNOSE REDUCTASE"/>
    <property type="match status" value="1"/>
</dbReference>
<comment type="caution">
    <text evidence="8">The sequence shown here is derived from an EMBL/GenBank/DDBJ whole genome shotgun (WGS) entry which is preliminary data.</text>
</comment>
<dbReference type="InterPro" id="IPR029903">
    <property type="entry name" value="RmlD-like-bd"/>
</dbReference>
<dbReference type="EC" id="1.1.1.133" evidence="3 6"/>
<sequence length="290" mass="32394">MKLLLTDSQQALGVALEHELEREPFNLLQPRAQQLDWQNAEVVDEYISAQRPAMVINNLGWGDSPASIDAELLVAAAQNISRVCARLNVPLIQLSSYRVFGDDNKSKHSEKDTPEPNSDVGRAFLTAESAVTEAQARSLILRTSWVIGSYGDNLLTRLMEALQQKQPWQLNARLRGAPTALSDLARIIVALVKQINSGADCWGIYHYSSGDACTEVEFAEHLWEALKQQDYQGPEPQWHLEDRAPEGTPVSALLSGLRVRNDFGVQTRTWRTYLLPIVKQWLHREGGGNS</sequence>
<reference evidence="8" key="1">
    <citation type="submission" date="2022-05" db="EMBL/GenBank/DDBJ databases">
        <authorList>
            <person name="Sun H.-N."/>
        </authorList>
    </citation>
    <scope>NUCLEOTIDE SEQUENCE</scope>
    <source>
        <strain evidence="8">HB14</strain>
    </source>
</reference>
<accession>A0A9X2KT21</accession>
<evidence type="ECO:0000256" key="1">
    <source>
        <dbReference type="ARBA" id="ARBA00004781"/>
    </source>
</evidence>
<evidence type="ECO:0000256" key="5">
    <source>
        <dbReference type="ARBA" id="ARBA00048200"/>
    </source>
</evidence>
<organism evidence="8 9">
    <name type="scientific">Gilvimarinus xylanilyticus</name>
    <dbReference type="NCBI Taxonomy" id="2944139"/>
    <lineage>
        <taxon>Bacteria</taxon>
        <taxon>Pseudomonadati</taxon>
        <taxon>Pseudomonadota</taxon>
        <taxon>Gammaproteobacteria</taxon>
        <taxon>Cellvibrionales</taxon>
        <taxon>Cellvibrionaceae</taxon>
        <taxon>Gilvimarinus</taxon>
    </lineage>
</organism>
<dbReference type="Proteomes" id="UP001139319">
    <property type="component" value="Unassembled WGS sequence"/>
</dbReference>
<comment type="catalytic activity">
    <reaction evidence="5 6">
        <text>dTDP-beta-L-rhamnose + NADP(+) = dTDP-4-dehydro-beta-L-rhamnose + NADPH + H(+)</text>
        <dbReference type="Rhea" id="RHEA:21796"/>
        <dbReference type="ChEBI" id="CHEBI:15378"/>
        <dbReference type="ChEBI" id="CHEBI:57510"/>
        <dbReference type="ChEBI" id="CHEBI:57783"/>
        <dbReference type="ChEBI" id="CHEBI:58349"/>
        <dbReference type="ChEBI" id="CHEBI:62830"/>
        <dbReference type="EC" id="1.1.1.133"/>
    </reaction>
</comment>
<evidence type="ECO:0000313" key="9">
    <source>
        <dbReference type="Proteomes" id="UP001139319"/>
    </source>
</evidence>
<evidence type="ECO:0000259" key="7">
    <source>
        <dbReference type="Pfam" id="PF04321"/>
    </source>
</evidence>
<proteinExistence type="inferred from homology"/>
<evidence type="ECO:0000313" key="8">
    <source>
        <dbReference type="EMBL" id="MCP8899441.1"/>
    </source>
</evidence>
<name>A0A9X2KT21_9GAMM</name>
<keyword evidence="6" id="KW-0521">NADP</keyword>
<dbReference type="Gene3D" id="3.90.25.10">
    <property type="entry name" value="UDP-galactose 4-epimerase, domain 1"/>
    <property type="match status" value="1"/>
</dbReference>